<comment type="subcellular location">
    <subcellularLocation>
        <location evidence="1">Membrane</location>
        <topology evidence="1">Multi-pass membrane protein</topology>
    </subcellularLocation>
</comment>
<reference evidence="7 8" key="1">
    <citation type="journal article" date="2016" name="Nat. Commun.">
        <title>Thousands of microbial genomes shed light on interconnected biogeochemical processes in an aquifer system.</title>
        <authorList>
            <person name="Anantharaman K."/>
            <person name="Brown C.T."/>
            <person name="Hug L.A."/>
            <person name="Sharon I."/>
            <person name="Castelle C.J."/>
            <person name="Probst A.J."/>
            <person name="Thomas B.C."/>
            <person name="Singh A."/>
            <person name="Wilkins M.J."/>
            <person name="Karaoz U."/>
            <person name="Brodie E.L."/>
            <person name="Williams K.H."/>
            <person name="Hubbard S.S."/>
            <person name="Banfield J.F."/>
        </authorList>
    </citation>
    <scope>NUCLEOTIDE SEQUENCE [LARGE SCALE GENOMIC DNA]</scope>
</reference>
<evidence type="ECO:0000256" key="4">
    <source>
        <dbReference type="ARBA" id="ARBA00022989"/>
    </source>
</evidence>
<feature type="transmembrane region" description="Helical" evidence="6">
    <location>
        <begin position="279"/>
        <end position="304"/>
    </location>
</feature>
<keyword evidence="5 6" id="KW-0472">Membrane</keyword>
<evidence type="ECO:0008006" key="9">
    <source>
        <dbReference type="Google" id="ProtNLM"/>
    </source>
</evidence>
<dbReference type="GO" id="GO:0005384">
    <property type="term" value="F:manganese ion transmembrane transporter activity"/>
    <property type="evidence" value="ECO:0007669"/>
    <property type="project" value="TreeGrafter"/>
</dbReference>
<dbReference type="GO" id="GO:0034755">
    <property type="term" value="P:iron ion transmembrane transport"/>
    <property type="evidence" value="ECO:0007669"/>
    <property type="project" value="TreeGrafter"/>
</dbReference>
<protein>
    <recommendedName>
        <fullName evidence="9">Mn transporter</fullName>
    </recommendedName>
</protein>
<dbReference type="InterPro" id="IPR001046">
    <property type="entry name" value="NRAMP_fam"/>
</dbReference>
<dbReference type="STRING" id="1798382.A3D77_06285"/>
<evidence type="ECO:0000256" key="6">
    <source>
        <dbReference type="SAM" id="Phobius"/>
    </source>
</evidence>
<keyword evidence="2" id="KW-0813">Transport</keyword>
<dbReference type="EMBL" id="MFJL01000011">
    <property type="protein sequence ID" value="OGG16588.1"/>
    <property type="molecule type" value="Genomic_DNA"/>
</dbReference>
<evidence type="ECO:0000313" key="7">
    <source>
        <dbReference type="EMBL" id="OGG16588.1"/>
    </source>
</evidence>
<feature type="transmembrane region" description="Helical" evidence="6">
    <location>
        <begin position="389"/>
        <end position="411"/>
    </location>
</feature>
<keyword evidence="4 6" id="KW-1133">Transmembrane helix</keyword>
<feature type="transmembrane region" description="Helical" evidence="6">
    <location>
        <begin position="349"/>
        <end position="369"/>
    </location>
</feature>
<keyword evidence="3 6" id="KW-0812">Transmembrane</keyword>
<accession>A0A1F5ZVS5</accession>
<evidence type="ECO:0000256" key="3">
    <source>
        <dbReference type="ARBA" id="ARBA00022692"/>
    </source>
</evidence>
<dbReference type="PANTHER" id="PTHR11706">
    <property type="entry name" value="SOLUTE CARRIER PROTEIN FAMILY 11 MEMBER"/>
    <property type="match status" value="1"/>
</dbReference>
<gene>
    <name evidence="7" type="ORF">A3D77_06285</name>
</gene>
<feature type="transmembrane region" description="Helical" evidence="6">
    <location>
        <begin position="147"/>
        <end position="164"/>
    </location>
</feature>
<feature type="transmembrane region" description="Helical" evidence="6">
    <location>
        <begin position="324"/>
        <end position="343"/>
    </location>
</feature>
<evidence type="ECO:0000256" key="5">
    <source>
        <dbReference type="ARBA" id="ARBA00023136"/>
    </source>
</evidence>
<feature type="transmembrane region" description="Helical" evidence="6">
    <location>
        <begin position="230"/>
        <end position="254"/>
    </location>
</feature>
<dbReference type="GO" id="GO:0005886">
    <property type="term" value="C:plasma membrane"/>
    <property type="evidence" value="ECO:0007669"/>
    <property type="project" value="TreeGrafter"/>
</dbReference>
<dbReference type="AlphaFoldDB" id="A0A1F5ZVS5"/>
<name>A0A1F5ZVS5_9BACT</name>
<organism evidence="7 8">
    <name type="scientific">Candidatus Gottesmanbacteria bacterium RIFCSPHIGHO2_02_FULL_39_11</name>
    <dbReference type="NCBI Taxonomy" id="1798382"/>
    <lineage>
        <taxon>Bacteria</taxon>
        <taxon>Candidatus Gottesmaniibacteriota</taxon>
    </lineage>
</organism>
<feature type="transmembrane region" description="Helical" evidence="6">
    <location>
        <begin position="42"/>
        <end position="60"/>
    </location>
</feature>
<comment type="caution">
    <text evidence="7">The sequence shown here is derived from an EMBL/GenBank/DDBJ whole genome shotgun (WGS) entry which is preliminary data.</text>
</comment>
<sequence length="413" mass="44959">MFHNKWLKRFVIFLGVLGPSVVTTMAGNDGAGVITYSYAGAKLGYAALFTLPILTILYGVTQEMGSRIAIVSGKGLGDVIREKFGVRIAMVIFALILIANFGTIVTDIAALKVSSQMLGLPSLPFIVLTIAFCFLLVTFAEYEKSQKLFLTGMVFYFAYLFSAIKGNPDWIKSVTSLFVPPSNLLTKDYIVMSIAILGTTITPWGQFFVQSYMKDKNVSVSKLPYAKIEAYIGAVMSNFFSFFIITAAAATLFANKIPLDSGERAADAIRPFAGNLASVLFAVGLVNAAIIGIIIVGLTSSYAFSEFFGFTGSLDDPYKKGKVFYLNFLLNIGAAAVLVITPFFPLFTIVIFTQSLNGILLPIFFYFLLKVINDKKIMGNYTNGKWYNLFSVVSIIFIVIAALSAAALTLFGI</sequence>
<feature type="transmembrane region" description="Helical" evidence="6">
    <location>
        <begin position="189"/>
        <end position="209"/>
    </location>
</feature>
<feature type="transmembrane region" description="Helical" evidence="6">
    <location>
        <begin position="84"/>
        <end position="106"/>
    </location>
</feature>
<proteinExistence type="predicted"/>
<evidence type="ECO:0000256" key="2">
    <source>
        <dbReference type="ARBA" id="ARBA00022448"/>
    </source>
</evidence>
<feature type="transmembrane region" description="Helical" evidence="6">
    <location>
        <begin position="118"/>
        <end position="140"/>
    </location>
</feature>
<dbReference type="Pfam" id="PF01566">
    <property type="entry name" value="Nramp"/>
    <property type="match status" value="1"/>
</dbReference>
<evidence type="ECO:0000313" key="8">
    <source>
        <dbReference type="Proteomes" id="UP000176923"/>
    </source>
</evidence>
<dbReference type="GO" id="GO:0015086">
    <property type="term" value="F:cadmium ion transmembrane transporter activity"/>
    <property type="evidence" value="ECO:0007669"/>
    <property type="project" value="TreeGrafter"/>
</dbReference>
<dbReference type="Proteomes" id="UP000176923">
    <property type="component" value="Unassembled WGS sequence"/>
</dbReference>
<evidence type="ECO:0000256" key="1">
    <source>
        <dbReference type="ARBA" id="ARBA00004141"/>
    </source>
</evidence>
<dbReference type="PANTHER" id="PTHR11706:SF33">
    <property type="entry name" value="NATURAL RESISTANCE-ASSOCIATED MACROPHAGE PROTEIN 2"/>
    <property type="match status" value="1"/>
</dbReference>